<dbReference type="SUPFAM" id="SSF54862">
    <property type="entry name" value="4Fe-4S ferredoxins"/>
    <property type="match status" value="1"/>
</dbReference>
<dbReference type="Proteomes" id="UP000886805">
    <property type="component" value="Unassembled WGS sequence"/>
</dbReference>
<organism evidence="6 7">
    <name type="scientific">Candidatus Anaerobutyricum stercoripullorum</name>
    <dbReference type="NCBI Taxonomy" id="2838456"/>
    <lineage>
        <taxon>Bacteria</taxon>
        <taxon>Bacillati</taxon>
        <taxon>Bacillota</taxon>
        <taxon>Clostridia</taxon>
        <taxon>Lachnospirales</taxon>
        <taxon>Lachnospiraceae</taxon>
        <taxon>Anaerobutyricum</taxon>
    </lineage>
</organism>
<dbReference type="Pfam" id="PF12800">
    <property type="entry name" value="Fer4_4"/>
    <property type="match status" value="1"/>
</dbReference>
<keyword evidence="1" id="KW-0479">Metal-binding</keyword>
<evidence type="ECO:0000259" key="5">
    <source>
        <dbReference type="PROSITE" id="PS51379"/>
    </source>
</evidence>
<dbReference type="GO" id="GO:0046872">
    <property type="term" value="F:metal ion binding"/>
    <property type="evidence" value="ECO:0007669"/>
    <property type="project" value="UniProtKB-KW"/>
</dbReference>
<dbReference type="Gene3D" id="3.40.50.360">
    <property type="match status" value="1"/>
</dbReference>
<dbReference type="PROSITE" id="PS00198">
    <property type="entry name" value="4FE4S_FER_1"/>
    <property type="match status" value="2"/>
</dbReference>
<dbReference type="PROSITE" id="PS51379">
    <property type="entry name" value="4FE4S_FER_2"/>
    <property type="match status" value="2"/>
</dbReference>
<dbReference type="PROSITE" id="PS50902">
    <property type="entry name" value="FLAVODOXIN_LIKE"/>
    <property type="match status" value="1"/>
</dbReference>
<dbReference type="InterPro" id="IPR008254">
    <property type="entry name" value="Flavodoxin/NO_synth"/>
</dbReference>
<dbReference type="EMBL" id="DXEQ01000067">
    <property type="protein sequence ID" value="HIX71850.1"/>
    <property type="molecule type" value="Genomic_DNA"/>
</dbReference>
<sequence length="273" mass="29656">MKIKKIWAASFSPTGGTERIVSLLAEELGERLRIPVEKIAYTLPAEREKMYSFAGDDLLILGTPVYAGRIPNKILPDVDKSFEGKGTPAVAVSVFGNRNYDDGLMELSLLLERHGFCVTAAAAAVSRHAFSDRVGTGRPDAEDVQALRAFAEKVAEKIQTISSVDALQITGHNPVGPYYTPLRADGQPAKFLKAKPLTDKERCTGCGACAQVCPMGSISPEDTSSVSGICIKCQACIRACPAQAKYFADEDFLSHVKMLEENYTRRAENAFFL</sequence>
<evidence type="ECO:0000256" key="3">
    <source>
        <dbReference type="ARBA" id="ARBA00023014"/>
    </source>
</evidence>
<gene>
    <name evidence="6" type="ORF">H9849_02395</name>
</gene>
<name>A0A9D1X3G1_9FIRM</name>
<evidence type="ECO:0000256" key="2">
    <source>
        <dbReference type="ARBA" id="ARBA00023004"/>
    </source>
</evidence>
<feature type="domain" description="4Fe-4S ferredoxin-type" evidence="5">
    <location>
        <begin position="194"/>
        <end position="223"/>
    </location>
</feature>
<dbReference type="Gene3D" id="3.30.70.20">
    <property type="match status" value="1"/>
</dbReference>
<comment type="caution">
    <text evidence="6">The sequence shown here is derived from an EMBL/GenBank/DDBJ whole genome shotgun (WGS) entry which is preliminary data.</text>
</comment>
<dbReference type="NCBIfam" id="NF038196">
    <property type="entry name" value="ferrodoxin_EFR1"/>
    <property type="match status" value="1"/>
</dbReference>
<evidence type="ECO:0000256" key="1">
    <source>
        <dbReference type="ARBA" id="ARBA00022723"/>
    </source>
</evidence>
<proteinExistence type="predicted"/>
<evidence type="ECO:0000259" key="4">
    <source>
        <dbReference type="PROSITE" id="PS50902"/>
    </source>
</evidence>
<reference evidence="6" key="1">
    <citation type="journal article" date="2021" name="PeerJ">
        <title>Extensive microbial diversity within the chicken gut microbiome revealed by metagenomics and culture.</title>
        <authorList>
            <person name="Gilroy R."/>
            <person name="Ravi A."/>
            <person name="Getino M."/>
            <person name="Pursley I."/>
            <person name="Horton D.L."/>
            <person name="Alikhan N.F."/>
            <person name="Baker D."/>
            <person name="Gharbi K."/>
            <person name="Hall N."/>
            <person name="Watson M."/>
            <person name="Adriaenssens E.M."/>
            <person name="Foster-Nyarko E."/>
            <person name="Jarju S."/>
            <person name="Secka A."/>
            <person name="Antonio M."/>
            <person name="Oren A."/>
            <person name="Chaudhuri R.R."/>
            <person name="La Ragione R."/>
            <person name="Hildebrand F."/>
            <person name="Pallen M.J."/>
        </authorList>
    </citation>
    <scope>NUCLEOTIDE SEQUENCE</scope>
    <source>
        <strain evidence="6">ChiSxjej3B15-1167</strain>
    </source>
</reference>
<dbReference type="GO" id="GO:0051536">
    <property type="term" value="F:iron-sulfur cluster binding"/>
    <property type="evidence" value="ECO:0007669"/>
    <property type="project" value="UniProtKB-KW"/>
</dbReference>
<accession>A0A9D1X3G1</accession>
<keyword evidence="3" id="KW-0411">Iron-sulfur</keyword>
<dbReference type="InterPro" id="IPR017896">
    <property type="entry name" value="4Fe4S_Fe-S-bd"/>
</dbReference>
<dbReference type="PANTHER" id="PTHR43122">
    <property type="entry name" value="FERREDOXIN SUBUNIT OF PYRUVATE:FLAVODOXIN OXIDOREDUCTASE-RELATED"/>
    <property type="match status" value="1"/>
</dbReference>
<evidence type="ECO:0000313" key="7">
    <source>
        <dbReference type="Proteomes" id="UP000886805"/>
    </source>
</evidence>
<dbReference type="GO" id="GO:0016651">
    <property type="term" value="F:oxidoreductase activity, acting on NAD(P)H"/>
    <property type="evidence" value="ECO:0007669"/>
    <property type="project" value="UniProtKB-ARBA"/>
</dbReference>
<protein>
    <submittedName>
        <fullName evidence="6">EFR1 family ferrodoxin</fullName>
    </submittedName>
</protein>
<feature type="domain" description="Flavodoxin-like" evidence="4">
    <location>
        <begin position="6"/>
        <end position="155"/>
    </location>
</feature>
<dbReference type="InterPro" id="IPR047964">
    <property type="entry name" value="EFR1-like"/>
</dbReference>
<dbReference type="SUPFAM" id="SSF52218">
    <property type="entry name" value="Flavoproteins"/>
    <property type="match status" value="1"/>
</dbReference>
<dbReference type="AlphaFoldDB" id="A0A9D1X3G1"/>
<evidence type="ECO:0000313" key="6">
    <source>
        <dbReference type="EMBL" id="HIX71850.1"/>
    </source>
</evidence>
<dbReference type="PANTHER" id="PTHR43122:SF1">
    <property type="entry name" value="IRON-SULFUR-BINDING PROTEIN"/>
    <property type="match status" value="1"/>
</dbReference>
<keyword evidence="2" id="KW-0408">Iron</keyword>
<feature type="domain" description="4Fe-4S ferredoxin-type" evidence="5">
    <location>
        <begin position="230"/>
        <end position="250"/>
    </location>
</feature>
<dbReference type="InterPro" id="IPR017900">
    <property type="entry name" value="4Fe4S_Fe_S_CS"/>
</dbReference>
<dbReference type="InterPro" id="IPR029039">
    <property type="entry name" value="Flavoprotein-like_sf"/>
</dbReference>
<dbReference type="GO" id="GO:0010181">
    <property type="term" value="F:FMN binding"/>
    <property type="evidence" value="ECO:0007669"/>
    <property type="project" value="InterPro"/>
</dbReference>
<dbReference type="Pfam" id="PF00037">
    <property type="entry name" value="Fer4"/>
    <property type="match status" value="1"/>
</dbReference>
<reference evidence="6" key="2">
    <citation type="submission" date="2021-04" db="EMBL/GenBank/DDBJ databases">
        <authorList>
            <person name="Gilroy R."/>
        </authorList>
    </citation>
    <scope>NUCLEOTIDE SEQUENCE</scope>
    <source>
        <strain evidence="6">ChiSxjej3B15-1167</strain>
    </source>
</reference>